<dbReference type="PANTHER" id="PTHR43142:SF1">
    <property type="entry name" value="CARBOXYLIC ESTER HYDROLASE"/>
    <property type="match status" value="1"/>
</dbReference>
<dbReference type="SUPFAM" id="SSF53474">
    <property type="entry name" value="alpha/beta-Hydrolases"/>
    <property type="match status" value="1"/>
</dbReference>
<evidence type="ECO:0000313" key="7">
    <source>
        <dbReference type="EMBL" id="QIK02109.1"/>
    </source>
</evidence>
<dbReference type="InterPro" id="IPR002018">
    <property type="entry name" value="CarbesteraseB"/>
</dbReference>
<keyword evidence="2" id="KW-0719">Serine esterase</keyword>
<keyword evidence="5" id="KW-0732">Signal</keyword>
<evidence type="ECO:0000256" key="5">
    <source>
        <dbReference type="SAM" id="SignalP"/>
    </source>
</evidence>
<accession>A0A6G7SK73</accession>
<reference evidence="7" key="1">
    <citation type="submission" date="2019-08" db="EMBL/GenBank/DDBJ databases">
        <authorList>
            <person name="Yi J."/>
            <person name="Wang S."/>
            <person name="Xi J."/>
        </authorList>
    </citation>
    <scope>NUCLEOTIDE SEQUENCE</scope>
</reference>
<evidence type="ECO:0000259" key="6">
    <source>
        <dbReference type="Pfam" id="PF00135"/>
    </source>
</evidence>
<keyword evidence="3" id="KW-0378">Hydrolase</keyword>
<comment type="similarity">
    <text evidence="1">Belongs to the type-B carboxylesterase/lipase family.</text>
</comment>
<dbReference type="GO" id="GO:0052689">
    <property type="term" value="F:carboxylic ester hydrolase activity"/>
    <property type="evidence" value="ECO:0007669"/>
    <property type="project" value="UniProtKB-KW"/>
</dbReference>
<proteinExistence type="evidence at transcript level"/>
<dbReference type="Pfam" id="PF00135">
    <property type="entry name" value="COesterase"/>
    <property type="match status" value="1"/>
</dbReference>
<dbReference type="Gene3D" id="3.40.50.1820">
    <property type="entry name" value="alpha/beta hydrolase"/>
    <property type="match status" value="1"/>
</dbReference>
<feature type="signal peptide" evidence="5">
    <location>
        <begin position="1"/>
        <end position="16"/>
    </location>
</feature>
<evidence type="ECO:0000256" key="4">
    <source>
        <dbReference type="ARBA" id="ARBA00023180"/>
    </source>
</evidence>
<dbReference type="InterPro" id="IPR029058">
    <property type="entry name" value="AB_hydrolase_fold"/>
</dbReference>
<protein>
    <submittedName>
        <fullName evidence="7">Carboxylesterase 9</fullName>
    </submittedName>
</protein>
<feature type="chain" id="PRO_5026142621" evidence="5">
    <location>
        <begin position="17"/>
        <end position="571"/>
    </location>
</feature>
<feature type="domain" description="Carboxylesterase type B" evidence="6">
    <location>
        <begin position="37"/>
        <end position="556"/>
    </location>
</feature>
<evidence type="ECO:0000256" key="1">
    <source>
        <dbReference type="ARBA" id="ARBA00005964"/>
    </source>
</evidence>
<name>A0A6G7SK73_HOLPA</name>
<sequence>MLATLSLALFFGVALAYPHPDPDPISKTTSQHSVHLPTITTPLGDVKGSIIISRLGKTIYSFRGLRYAKAPIKELRFQPPVPAEKWDGLFNATVDGAACPQPNVEQTSEDCLFLNVYTTKVPKGNQDKEKRPVMVFLHHGDFYSNSGRSTDIGPQYLLDQEIVLVVPNYRLGTLGFLSTGDKEAPGNYGLKDQVQALKWVKDNIAAFGGNPDAVTIAGYCSGGASVSLHLVSPLSKGLFHKAIVMSGSVYGNWPLSNNQLDLAKKQAKLVGCSEETSADIVKCLREKPADVIANTLPDFKEFAKEPVYHWSPVIEQDFGQARFLTAHPIELVLKDKMEKVPVLVGMTADEFGGRAFDIVSNETVLAELDKEFEKWAPIVFMYERNSENSKVISKDLRSFYFSDKSIDKSSLPALAQLFSDALVGFNVNRFVEVVAQKNEHVFYYNFNYKGRYSFFYLTDSNNTTPYGASHIDDLIYLFNFPKFPLFKETDSEAFMVEKMTTLWSNFVIHGVPIKEPCNLLDNVKWDPYTSKSQSYMDIGNKLLSHDKLLDERYEEWRKLYPLSKYETAKMG</sequence>
<dbReference type="PANTHER" id="PTHR43142">
    <property type="entry name" value="CARBOXYLIC ESTER HYDROLASE"/>
    <property type="match status" value="1"/>
</dbReference>
<dbReference type="AlphaFoldDB" id="A0A6G7SK73"/>
<organism evidence="7">
    <name type="scientific">Holotrichia parallela</name>
    <name type="common">Dark black chafer beetle</name>
    <name type="synonym">Pedinotrichia parallela</name>
    <dbReference type="NCBI Taxonomy" id="93412"/>
    <lineage>
        <taxon>Eukaryota</taxon>
        <taxon>Metazoa</taxon>
        <taxon>Ecdysozoa</taxon>
        <taxon>Arthropoda</taxon>
        <taxon>Hexapoda</taxon>
        <taxon>Insecta</taxon>
        <taxon>Pterygota</taxon>
        <taxon>Neoptera</taxon>
        <taxon>Endopterygota</taxon>
        <taxon>Coleoptera</taxon>
        <taxon>Polyphaga</taxon>
        <taxon>Scarabaeiformia</taxon>
        <taxon>Scarabaeidae</taxon>
        <taxon>Melolonthinae</taxon>
        <taxon>Holotrichia</taxon>
    </lineage>
</organism>
<evidence type="ECO:0000256" key="2">
    <source>
        <dbReference type="ARBA" id="ARBA00022487"/>
    </source>
</evidence>
<dbReference type="FunFam" id="3.40.50.1820:FF:000155">
    <property type="entry name" value="Carboxylic ester hydrolase"/>
    <property type="match status" value="1"/>
</dbReference>
<dbReference type="EMBL" id="MN256346">
    <property type="protein sequence ID" value="QIK02109.1"/>
    <property type="molecule type" value="mRNA"/>
</dbReference>
<evidence type="ECO:0000256" key="3">
    <source>
        <dbReference type="ARBA" id="ARBA00022801"/>
    </source>
</evidence>
<keyword evidence="4" id="KW-0325">Glycoprotein</keyword>